<dbReference type="AlphaFoldDB" id="R9P949"/>
<feature type="compositionally biased region" description="Polar residues" evidence="1">
    <location>
        <begin position="53"/>
        <end position="64"/>
    </location>
</feature>
<accession>R9P949</accession>
<name>R9P949_PSEHS</name>
<feature type="region of interest" description="Disordered" evidence="1">
    <location>
        <begin position="26"/>
        <end position="74"/>
    </location>
</feature>
<organism evidence="2 3">
    <name type="scientific">Pseudozyma hubeiensis (strain SY62)</name>
    <name type="common">Yeast</name>
    <dbReference type="NCBI Taxonomy" id="1305764"/>
    <lineage>
        <taxon>Eukaryota</taxon>
        <taxon>Fungi</taxon>
        <taxon>Dikarya</taxon>
        <taxon>Basidiomycota</taxon>
        <taxon>Ustilaginomycotina</taxon>
        <taxon>Ustilaginomycetes</taxon>
        <taxon>Ustilaginales</taxon>
        <taxon>Ustilaginaceae</taxon>
        <taxon>Pseudozyma</taxon>
    </lineage>
</organism>
<sequence length="74" mass="8249">MDEDAVCERGVDDAVSLGIQIAPVNASRRDSEFADDSPSNTDQPIRPRDQRRSCLNNRSIQQATRLPENVVPVR</sequence>
<dbReference type="GeneID" id="24110774"/>
<dbReference type="RefSeq" id="XP_012191495.1">
    <property type="nucleotide sequence ID" value="XM_012336105.1"/>
</dbReference>
<reference evidence="3" key="1">
    <citation type="journal article" date="2013" name="Genome Announc.">
        <title>Draft genome sequence of the basidiomycetous yeast-like fungus Pseudozyma hubeiensis SY62, which produces an abundant amount of the biosurfactant mannosylerythritol lipids.</title>
        <authorList>
            <person name="Konishi M."/>
            <person name="Hatada Y."/>
            <person name="Horiuchi J."/>
        </authorList>
    </citation>
    <scope>NUCLEOTIDE SEQUENCE [LARGE SCALE GENOMIC DNA]</scope>
    <source>
        <strain evidence="3">SY62</strain>
    </source>
</reference>
<evidence type="ECO:0000256" key="1">
    <source>
        <dbReference type="SAM" id="MobiDB-lite"/>
    </source>
</evidence>
<proteinExistence type="predicted"/>
<dbReference type="EMBL" id="DF238814">
    <property type="protein sequence ID" value="GAC97908.1"/>
    <property type="molecule type" value="Genomic_DNA"/>
</dbReference>
<keyword evidence="3" id="KW-1185">Reference proteome</keyword>
<gene>
    <name evidence="2" type="ORF">PHSY_005496</name>
</gene>
<dbReference type="HOGENOM" id="CLU_2688871_0_0_1"/>
<evidence type="ECO:0000313" key="3">
    <source>
        <dbReference type="Proteomes" id="UP000014071"/>
    </source>
</evidence>
<evidence type="ECO:0000313" key="2">
    <source>
        <dbReference type="EMBL" id="GAC97908.1"/>
    </source>
</evidence>
<dbReference type="Proteomes" id="UP000014071">
    <property type="component" value="Unassembled WGS sequence"/>
</dbReference>
<protein>
    <submittedName>
        <fullName evidence="2">Uncharacterized protein</fullName>
    </submittedName>
</protein>